<comment type="caution">
    <text evidence="1">The sequence shown here is derived from an EMBL/GenBank/DDBJ whole genome shotgun (WGS) entry which is preliminary data.</text>
</comment>
<dbReference type="Proteomes" id="UP001642260">
    <property type="component" value="Unassembled WGS sequence"/>
</dbReference>
<evidence type="ECO:0000313" key="2">
    <source>
        <dbReference type="Proteomes" id="UP001642260"/>
    </source>
</evidence>
<proteinExistence type="predicted"/>
<name>A0ABC8KN63_ERUVS</name>
<accession>A0ABC8KN63</accession>
<dbReference type="AlphaFoldDB" id="A0ABC8KN63"/>
<organism evidence="1 2">
    <name type="scientific">Eruca vesicaria subsp. sativa</name>
    <name type="common">Garden rocket</name>
    <name type="synonym">Eruca sativa</name>
    <dbReference type="NCBI Taxonomy" id="29727"/>
    <lineage>
        <taxon>Eukaryota</taxon>
        <taxon>Viridiplantae</taxon>
        <taxon>Streptophyta</taxon>
        <taxon>Embryophyta</taxon>
        <taxon>Tracheophyta</taxon>
        <taxon>Spermatophyta</taxon>
        <taxon>Magnoliopsida</taxon>
        <taxon>eudicotyledons</taxon>
        <taxon>Gunneridae</taxon>
        <taxon>Pentapetalae</taxon>
        <taxon>rosids</taxon>
        <taxon>malvids</taxon>
        <taxon>Brassicales</taxon>
        <taxon>Brassicaceae</taxon>
        <taxon>Brassiceae</taxon>
        <taxon>Eruca</taxon>
    </lineage>
</organism>
<keyword evidence="2" id="KW-1185">Reference proteome</keyword>
<protein>
    <submittedName>
        <fullName evidence="1">Uncharacterized protein</fullName>
    </submittedName>
</protein>
<evidence type="ECO:0000313" key="1">
    <source>
        <dbReference type="EMBL" id="CAH8357046.1"/>
    </source>
</evidence>
<reference evidence="1 2" key="1">
    <citation type="submission" date="2022-03" db="EMBL/GenBank/DDBJ databases">
        <authorList>
            <person name="Macdonald S."/>
            <person name="Ahmed S."/>
            <person name="Newling K."/>
        </authorList>
    </citation>
    <scope>NUCLEOTIDE SEQUENCE [LARGE SCALE GENOMIC DNA]</scope>
</reference>
<dbReference type="EMBL" id="CAKOAT010226265">
    <property type="protein sequence ID" value="CAH8357046.1"/>
    <property type="molecule type" value="Genomic_DNA"/>
</dbReference>
<sequence>MPIFVKEVSIAARRRDAHKNGHFVVRQNNLPEAQSWTLEGWLTTWGNAISGSNPPALPLVITKPDTTARLIANNEDVLTRQKLMAGSCNYWL</sequence>
<gene>
    <name evidence="1" type="ORF">ERUC_LOCUS22801</name>
</gene>